<keyword evidence="3" id="KW-1185">Reference proteome</keyword>
<sequence precursor="true">MKVGKENMAKGYTIGTIINIIFGMLSVSVFYS</sequence>
<evidence type="ECO:0000313" key="2">
    <source>
        <dbReference type="EMBL" id="AEV67431.1"/>
    </source>
</evidence>
<proteinExistence type="predicted"/>
<dbReference type="STRING" id="720554.Clocl_0729"/>
<organism evidence="2 3">
    <name type="scientific">Acetivibrio clariflavus (strain DSM 19732 / NBRC 101661 / EBR45)</name>
    <name type="common">Clostridium clariflavum</name>
    <dbReference type="NCBI Taxonomy" id="720554"/>
    <lineage>
        <taxon>Bacteria</taxon>
        <taxon>Bacillati</taxon>
        <taxon>Bacillota</taxon>
        <taxon>Clostridia</taxon>
        <taxon>Eubacteriales</taxon>
        <taxon>Oscillospiraceae</taxon>
        <taxon>Acetivibrio</taxon>
    </lineage>
</organism>
<evidence type="ECO:0000256" key="1">
    <source>
        <dbReference type="SAM" id="Phobius"/>
    </source>
</evidence>
<keyword evidence="1" id="KW-1133">Transmembrane helix</keyword>
<dbReference type="HOGENOM" id="CLU_3388786_0_0_9"/>
<dbReference type="AlphaFoldDB" id="G8LV77"/>
<dbReference type="KEGG" id="ccl:Clocl_0729"/>
<reference evidence="3" key="1">
    <citation type="submission" date="2011-12" db="EMBL/GenBank/DDBJ databases">
        <title>Complete sequence of Clostridium clariflavum DSM 19732.</title>
        <authorList>
            <consortium name="US DOE Joint Genome Institute"/>
            <person name="Lucas S."/>
            <person name="Han J."/>
            <person name="Lapidus A."/>
            <person name="Cheng J.-F."/>
            <person name="Goodwin L."/>
            <person name="Pitluck S."/>
            <person name="Peters L."/>
            <person name="Teshima H."/>
            <person name="Detter J.C."/>
            <person name="Han C."/>
            <person name="Tapia R."/>
            <person name="Land M."/>
            <person name="Hauser L."/>
            <person name="Kyrpides N."/>
            <person name="Ivanova N."/>
            <person name="Pagani I."/>
            <person name="Kitzmiller T."/>
            <person name="Lynd L."/>
            <person name="Izquierdo J."/>
            <person name="Woyke T."/>
        </authorList>
    </citation>
    <scope>NUCLEOTIDE SEQUENCE [LARGE SCALE GENOMIC DNA]</scope>
    <source>
        <strain evidence="3">DSM 19732 / NBRC 101661 / EBR45</strain>
    </source>
</reference>
<dbReference type="EMBL" id="CP003065">
    <property type="protein sequence ID" value="AEV67431.1"/>
    <property type="molecule type" value="Genomic_DNA"/>
</dbReference>
<accession>G8LV77</accession>
<feature type="transmembrane region" description="Helical" evidence="1">
    <location>
        <begin position="12"/>
        <end position="31"/>
    </location>
</feature>
<protein>
    <submittedName>
        <fullName evidence="2">Uncharacterized protein</fullName>
    </submittedName>
</protein>
<keyword evidence="1" id="KW-0812">Transmembrane</keyword>
<name>G8LV77_ACECE</name>
<dbReference type="Proteomes" id="UP000005435">
    <property type="component" value="Chromosome"/>
</dbReference>
<gene>
    <name evidence="2" type="ordered locus">Clocl_0729</name>
</gene>
<keyword evidence="1" id="KW-0472">Membrane</keyword>
<evidence type="ECO:0000313" key="3">
    <source>
        <dbReference type="Proteomes" id="UP000005435"/>
    </source>
</evidence>
<reference evidence="2 3" key="2">
    <citation type="journal article" date="2012" name="Stand. Genomic Sci.">
        <title>Complete Genome Sequence of Clostridium clariflavum DSM 19732.</title>
        <authorList>
            <person name="Izquierdo J.A."/>
            <person name="Goodwin L."/>
            <person name="Davenport K.W."/>
            <person name="Teshima H."/>
            <person name="Bruce D."/>
            <person name="Detter C."/>
            <person name="Tapia R."/>
            <person name="Han S."/>
            <person name="Land M."/>
            <person name="Hauser L."/>
            <person name="Jeffries C.D."/>
            <person name="Han J."/>
            <person name="Pitluck S."/>
            <person name="Nolan M."/>
            <person name="Chen A."/>
            <person name="Huntemann M."/>
            <person name="Mavromatis K."/>
            <person name="Mikhailova N."/>
            <person name="Liolios K."/>
            <person name="Woyke T."/>
            <person name="Lynd L.R."/>
        </authorList>
    </citation>
    <scope>NUCLEOTIDE SEQUENCE [LARGE SCALE GENOMIC DNA]</scope>
    <source>
        <strain evidence="3">DSM 19732 / NBRC 101661 / EBR45</strain>
    </source>
</reference>